<keyword evidence="2" id="KW-0805">Transcription regulation</keyword>
<dbReference type="AlphaFoldDB" id="A0A835PDV7"/>
<dbReference type="OrthoDB" id="71302at2759"/>
<proteinExistence type="inferred from homology"/>
<dbReference type="SUPFAM" id="SSF55021">
    <property type="entry name" value="ACT-like"/>
    <property type="match status" value="1"/>
</dbReference>
<comment type="caution">
    <text evidence="7">The sequence shown here is derived from an EMBL/GenBank/DDBJ whole genome shotgun (WGS) entry which is preliminary data.</text>
</comment>
<dbReference type="GO" id="GO:0046983">
    <property type="term" value="F:protein dimerization activity"/>
    <property type="evidence" value="ECO:0007669"/>
    <property type="project" value="InterPro"/>
</dbReference>
<keyword evidence="4" id="KW-0804">Transcription</keyword>
<evidence type="ECO:0000313" key="8">
    <source>
        <dbReference type="Proteomes" id="UP000639772"/>
    </source>
</evidence>
<sequence>MRNSYVCEGSNRAQPPPLIPKASSFSSAPPLLGLHHPPSSSSSSSTEARTAEALRVHSLAEKRRRERINTHLSTLRQMIPNANKMDKASLLTQVIQHLRELKQKAMDVSMNSAVPSEVNHVRVESSSSSSVGEEGIQIKATLCCDDRPELFSDLLRAFRSLRLTVLRAELTSVGGRTQNVFTLCKKDGNRSMGVSSLMESLKQLLARVACEEGNRPSDLAAKGQRCTRLSAKRGR</sequence>
<feature type="domain" description="BHLH" evidence="6">
    <location>
        <begin position="52"/>
        <end position="101"/>
    </location>
</feature>
<dbReference type="PANTHER" id="PTHR45844:SF18">
    <property type="entry name" value="TRANSCRIPTION FACTOR BHLH51"/>
    <property type="match status" value="1"/>
</dbReference>
<evidence type="ECO:0000256" key="5">
    <source>
        <dbReference type="SAM" id="MobiDB-lite"/>
    </source>
</evidence>
<feature type="compositionally biased region" description="Low complexity" evidence="5">
    <location>
        <begin position="26"/>
        <end position="45"/>
    </location>
</feature>
<dbReference type="Gene3D" id="4.10.280.10">
    <property type="entry name" value="Helix-loop-helix DNA-binding domain"/>
    <property type="match status" value="1"/>
</dbReference>
<gene>
    <name evidence="7" type="ORF">HPP92_026820</name>
</gene>
<feature type="region of interest" description="Disordered" evidence="5">
    <location>
        <begin position="1"/>
        <end position="65"/>
    </location>
</feature>
<dbReference type="PROSITE" id="PS50888">
    <property type="entry name" value="BHLH"/>
    <property type="match status" value="1"/>
</dbReference>
<dbReference type="EMBL" id="JADCNM010000129">
    <property type="protein sequence ID" value="KAG0450346.1"/>
    <property type="molecule type" value="Genomic_DNA"/>
</dbReference>
<dbReference type="InterPro" id="IPR011598">
    <property type="entry name" value="bHLH_dom"/>
</dbReference>
<evidence type="ECO:0000313" key="7">
    <source>
        <dbReference type="EMBL" id="KAG0450346.1"/>
    </source>
</evidence>
<evidence type="ECO:0000256" key="1">
    <source>
        <dbReference type="ARBA" id="ARBA00005510"/>
    </source>
</evidence>
<evidence type="ECO:0000256" key="3">
    <source>
        <dbReference type="ARBA" id="ARBA00023125"/>
    </source>
</evidence>
<reference evidence="7 8" key="1">
    <citation type="journal article" date="2020" name="Nat. Food">
        <title>A phased Vanilla planifolia genome enables genetic improvement of flavour and production.</title>
        <authorList>
            <person name="Hasing T."/>
            <person name="Tang H."/>
            <person name="Brym M."/>
            <person name="Khazi F."/>
            <person name="Huang T."/>
            <person name="Chambers A.H."/>
        </authorList>
    </citation>
    <scope>NUCLEOTIDE SEQUENCE [LARGE SCALE GENOMIC DNA]</scope>
    <source>
        <tissue evidence="7">Leaf</tissue>
    </source>
</reference>
<protein>
    <recommendedName>
        <fullName evidence="6">BHLH domain-containing protein</fullName>
    </recommendedName>
</protein>
<dbReference type="GO" id="GO:0003700">
    <property type="term" value="F:DNA-binding transcription factor activity"/>
    <property type="evidence" value="ECO:0007669"/>
    <property type="project" value="InterPro"/>
</dbReference>
<evidence type="ECO:0000256" key="4">
    <source>
        <dbReference type="ARBA" id="ARBA00023163"/>
    </source>
</evidence>
<dbReference type="SUPFAM" id="SSF47459">
    <property type="entry name" value="HLH, helix-loop-helix DNA-binding domain"/>
    <property type="match status" value="1"/>
</dbReference>
<keyword evidence="3" id="KW-0238">DNA-binding</keyword>
<dbReference type="InterPro" id="IPR045865">
    <property type="entry name" value="ACT-like_dom_sf"/>
</dbReference>
<evidence type="ECO:0000259" key="6">
    <source>
        <dbReference type="PROSITE" id="PS50888"/>
    </source>
</evidence>
<dbReference type="CDD" id="cd04873">
    <property type="entry name" value="ACT_UUR-ACR-like"/>
    <property type="match status" value="1"/>
</dbReference>
<evidence type="ECO:0000256" key="2">
    <source>
        <dbReference type="ARBA" id="ARBA00023015"/>
    </source>
</evidence>
<dbReference type="PANTHER" id="PTHR45844">
    <property type="entry name" value="TRANSCRIPTION FACTOR BHLH30"/>
    <property type="match status" value="1"/>
</dbReference>
<dbReference type="SMART" id="SM00353">
    <property type="entry name" value="HLH"/>
    <property type="match status" value="1"/>
</dbReference>
<organism evidence="7 8">
    <name type="scientific">Vanilla planifolia</name>
    <name type="common">Vanilla</name>
    <dbReference type="NCBI Taxonomy" id="51239"/>
    <lineage>
        <taxon>Eukaryota</taxon>
        <taxon>Viridiplantae</taxon>
        <taxon>Streptophyta</taxon>
        <taxon>Embryophyta</taxon>
        <taxon>Tracheophyta</taxon>
        <taxon>Spermatophyta</taxon>
        <taxon>Magnoliopsida</taxon>
        <taxon>Liliopsida</taxon>
        <taxon>Asparagales</taxon>
        <taxon>Orchidaceae</taxon>
        <taxon>Vanilloideae</taxon>
        <taxon>Vanilleae</taxon>
        <taxon>Vanilla</taxon>
    </lineage>
</organism>
<feature type="compositionally biased region" description="Basic and acidic residues" evidence="5">
    <location>
        <begin position="49"/>
        <end position="65"/>
    </location>
</feature>
<comment type="similarity">
    <text evidence="1">Belongs to the bHLH protein family.</text>
</comment>
<accession>A0A835PDV7</accession>
<dbReference type="InterPro" id="IPR045847">
    <property type="entry name" value="AIG1-like"/>
</dbReference>
<dbReference type="GO" id="GO:0003677">
    <property type="term" value="F:DNA binding"/>
    <property type="evidence" value="ECO:0007669"/>
    <property type="project" value="UniProtKB-KW"/>
</dbReference>
<dbReference type="Pfam" id="PF00010">
    <property type="entry name" value="HLH"/>
    <property type="match status" value="1"/>
</dbReference>
<name>A0A835PDV7_VANPL</name>
<dbReference type="Proteomes" id="UP000639772">
    <property type="component" value="Unassembled WGS sequence"/>
</dbReference>
<dbReference type="InterPro" id="IPR036638">
    <property type="entry name" value="HLH_DNA-bd_sf"/>
</dbReference>